<organism evidence="4 5">
    <name type="scientific">Fusarium denticulatum</name>
    <dbReference type="NCBI Taxonomy" id="48507"/>
    <lineage>
        <taxon>Eukaryota</taxon>
        <taxon>Fungi</taxon>
        <taxon>Dikarya</taxon>
        <taxon>Ascomycota</taxon>
        <taxon>Pezizomycotina</taxon>
        <taxon>Sordariomycetes</taxon>
        <taxon>Hypocreomycetidae</taxon>
        <taxon>Hypocreales</taxon>
        <taxon>Nectriaceae</taxon>
        <taxon>Fusarium</taxon>
        <taxon>Fusarium fujikuroi species complex</taxon>
    </lineage>
</organism>
<dbReference type="Gene3D" id="3.90.180.10">
    <property type="entry name" value="Medium-chain alcohol dehydrogenases, catalytic domain"/>
    <property type="match status" value="1"/>
</dbReference>
<keyword evidence="5" id="KW-1185">Reference proteome</keyword>
<protein>
    <submittedName>
        <fullName evidence="4">Zinc-binding dehydrogenase</fullName>
    </submittedName>
</protein>
<evidence type="ECO:0000256" key="2">
    <source>
        <dbReference type="ARBA" id="ARBA00023002"/>
    </source>
</evidence>
<dbReference type="InterPro" id="IPR013154">
    <property type="entry name" value="ADH-like_N"/>
</dbReference>
<name>A0A8H5X9H2_9HYPO</name>
<dbReference type="GO" id="GO:0016651">
    <property type="term" value="F:oxidoreductase activity, acting on NAD(P)H"/>
    <property type="evidence" value="ECO:0007669"/>
    <property type="project" value="InterPro"/>
</dbReference>
<dbReference type="AlphaFoldDB" id="A0A8H5X9H2"/>
<keyword evidence="2" id="KW-0560">Oxidoreductase</keyword>
<dbReference type="Gene3D" id="3.40.50.720">
    <property type="entry name" value="NAD(P)-binding Rossmann-like Domain"/>
    <property type="match status" value="1"/>
</dbReference>
<dbReference type="InterPro" id="IPR013149">
    <property type="entry name" value="ADH-like_C"/>
</dbReference>
<dbReference type="InterPro" id="IPR020843">
    <property type="entry name" value="ER"/>
</dbReference>
<dbReference type="SUPFAM" id="SSF50129">
    <property type="entry name" value="GroES-like"/>
    <property type="match status" value="1"/>
</dbReference>
<dbReference type="SUPFAM" id="SSF51735">
    <property type="entry name" value="NAD(P)-binding Rossmann-fold domains"/>
    <property type="match status" value="1"/>
</dbReference>
<dbReference type="PANTHER" id="PTHR45348">
    <property type="entry name" value="HYPOTHETICAL OXIDOREDUCTASE (EUROFUNG)"/>
    <property type="match status" value="1"/>
</dbReference>
<evidence type="ECO:0000313" key="5">
    <source>
        <dbReference type="Proteomes" id="UP000562682"/>
    </source>
</evidence>
<dbReference type="InterPro" id="IPR047122">
    <property type="entry name" value="Trans-enoyl_RdTase-like"/>
</dbReference>
<sequence>MATNYPSTHPAVAITARRAPLSILEVPTEAPGPGEVLIHVQWTASSPADLHQADGDLVDDFPFLLGCSFAGTVVGVGSEDSNAVSPETKPLEVGDRVSGFIAGQPKHAGFQTFVTVPSWATGRIPENLSFQEAVTVPVNLVTAFHAITKSLGLDLPWPVPPDFTTQEHNQAILVWGAAGSVGNYVVQVLHHWGYKNVLAVASKKHHEELASLGAAQTFDYHDVDVVEKIISAAERIPYVLDCIGDVEGSLRPLTKIARRGSRVAVVVPIIISHASREVEPQLTRDPSSVLIGEWKEGVEVVPVMTFFYHENEFIKWHLQSDVIPELLRDAHIKPNKHRIVDGDNLLERAQRALDLLRDRAPSGERLVWKVSDS</sequence>
<comment type="similarity">
    <text evidence="1">Belongs to the zinc-containing alcohol dehydrogenase family.</text>
</comment>
<evidence type="ECO:0000313" key="4">
    <source>
        <dbReference type="EMBL" id="KAF5688591.1"/>
    </source>
</evidence>
<comment type="caution">
    <text evidence="4">The sequence shown here is derived from an EMBL/GenBank/DDBJ whole genome shotgun (WGS) entry which is preliminary data.</text>
</comment>
<evidence type="ECO:0000259" key="3">
    <source>
        <dbReference type="SMART" id="SM00829"/>
    </source>
</evidence>
<dbReference type="PANTHER" id="PTHR45348:SF3">
    <property type="entry name" value="ENOYL REDUCTASE (ER) DOMAIN-CONTAINING PROTEIN"/>
    <property type="match status" value="1"/>
</dbReference>
<gene>
    <name evidence="4" type="ORF">FDENT_4811</name>
</gene>
<feature type="domain" description="Enoyl reductase (ER)" evidence="3">
    <location>
        <begin position="16"/>
        <end position="367"/>
    </location>
</feature>
<dbReference type="Pfam" id="PF00107">
    <property type="entry name" value="ADH_zinc_N"/>
    <property type="match status" value="1"/>
</dbReference>
<dbReference type="InterPro" id="IPR036291">
    <property type="entry name" value="NAD(P)-bd_dom_sf"/>
</dbReference>
<reference evidence="4 5" key="1">
    <citation type="submission" date="2020-05" db="EMBL/GenBank/DDBJ databases">
        <title>Identification and distribution of gene clusters putatively required for synthesis of sphingolipid metabolism inhibitors in phylogenetically diverse species of the filamentous fungus Fusarium.</title>
        <authorList>
            <person name="Kim H.-S."/>
            <person name="Busman M."/>
            <person name="Brown D.W."/>
            <person name="Divon H."/>
            <person name="Uhlig S."/>
            <person name="Proctor R.H."/>
        </authorList>
    </citation>
    <scope>NUCLEOTIDE SEQUENCE [LARGE SCALE GENOMIC DNA]</scope>
    <source>
        <strain evidence="4 5">NRRL 25311</strain>
    </source>
</reference>
<dbReference type="SMART" id="SM00829">
    <property type="entry name" value="PKS_ER"/>
    <property type="match status" value="1"/>
</dbReference>
<dbReference type="EMBL" id="JAAOAK010000116">
    <property type="protein sequence ID" value="KAF5688591.1"/>
    <property type="molecule type" value="Genomic_DNA"/>
</dbReference>
<accession>A0A8H5X9H2</accession>
<proteinExistence type="inferred from homology"/>
<dbReference type="CDD" id="cd08249">
    <property type="entry name" value="enoyl_reductase_like"/>
    <property type="match status" value="1"/>
</dbReference>
<evidence type="ECO:0000256" key="1">
    <source>
        <dbReference type="ARBA" id="ARBA00008072"/>
    </source>
</evidence>
<dbReference type="Pfam" id="PF08240">
    <property type="entry name" value="ADH_N"/>
    <property type="match status" value="1"/>
</dbReference>
<dbReference type="InterPro" id="IPR011032">
    <property type="entry name" value="GroES-like_sf"/>
</dbReference>
<dbReference type="Proteomes" id="UP000562682">
    <property type="component" value="Unassembled WGS sequence"/>
</dbReference>